<reference evidence="1" key="1">
    <citation type="journal article" date="2015" name="Nature">
        <title>Complex archaea that bridge the gap between prokaryotes and eukaryotes.</title>
        <authorList>
            <person name="Spang A."/>
            <person name="Saw J.H."/>
            <person name="Jorgensen S.L."/>
            <person name="Zaremba-Niedzwiedzka K."/>
            <person name="Martijn J."/>
            <person name="Lind A.E."/>
            <person name="van Eijk R."/>
            <person name="Schleper C."/>
            <person name="Guy L."/>
            <person name="Ettema T.J."/>
        </authorList>
    </citation>
    <scope>NUCLEOTIDE SEQUENCE</scope>
</reference>
<name>A0A0F9I138_9ZZZZ</name>
<protein>
    <submittedName>
        <fullName evidence="1">Uncharacterized protein</fullName>
    </submittedName>
</protein>
<accession>A0A0F9I138</accession>
<proteinExistence type="predicted"/>
<feature type="non-terminal residue" evidence="1">
    <location>
        <position position="1"/>
    </location>
</feature>
<evidence type="ECO:0000313" key="1">
    <source>
        <dbReference type="EMBL" id="KKM21222.1"/>
    </source>
</evidence>
<sequence length="45" mass="5144">YHTSFTGDAPHTFFNEGKRQIGRWALTEIDEADKSAISLMQEESK</sequence>
<dbReference type="EMBL" id="LAZR01013597">
    <property type="protein sequence ID" value="KKM21222.1"/>
    <property type="molecule type" value="Genomic_DNA"/>
</dbReference>
<comment type="caution">
    <text evidence="1">The sequence shown here is derived from an EMBL/GenBank/DDBJ whole genome shotgun (WGS) entry which is preliminary data.</text>
</comment>
<gene>
    <name evidence="1" type="ORF">LCGC14_1637670</name>
</gene>
<organism evidence="1">
    <name type="scientific">marine sediment metagenome</name>
    <dbReference type="NCBI Taxonomy" id="412755"/>
    <lineage>
        <taxon>unclassified sequences</taxon>
        <taxon>metagenomes</taxon>
        <taxon>ecological metagenomes</taxon>
    </lineage>
</organism>
<dbReference type="AlphaFoldDB" id="A0A0F9I138"/>